<keyword evidence="6" id="KW-1185">Reference proteome</keyword>
<protein>
    <recommendedName>
        <fullName evidence="7">Protein NRDE2-like protein</fullName>
    </recommendedName>
</protein>
<dbReference type="InterPro" id="IPR011990">
    <property type="entry name" value="TPR-like_helical_dom_sf"/>
</dbReference>
<dbReference type="SMART" id="SM00386">
    <property type="entry name" value="HAT"/>
    <property type="match status" value="5"/>
</dbReference>
<comment type="subcellular location">
    <subcellularLocation>
        <location evidence="1">Nucleus</location>
    </subcellularLocation>
</comment>
<evidence type="ECO:0000256" key="2">
    <source>
        <dbReference type="ARBA" id="ARBA00009265"/>
    </source>
</evidence>
<dbReference type="Proteomes" id="UP000030645">
    <property type="component" value="Unassembled WGS sequence"/>
</dbReference>
<evidence type="ECO:0000313" key="5">
    <source>
        <dbReference type="EMBL" id="EXB80264.1"/>
    </source>
</evidence>
<evidence type="ECO:0000256" key="3">
    <source>
        <dbReference type="ARBA" id="ARBA00023242"/>
    </source>
</evidence>
<feature type="compositionally biased region" description="Basic and acidic residues" evidence="4">
    <location>
        <begin position="121"/>
        <end position="131"/>
    </location>
</feature>
<dbReference type="EMBL" id="KE344806">
    <property type="protein sequence ID" value="EXB80264.1"/>
    <property type="molecule type" value="Genomic_DNA"/>
</dbReference>
<comment type="similarity">
    <text evidence="2">Belongs to the NRDE2 family.</text>
</comment>
<dbReference type="InterPro" id="IPR003107">
    <property type="entry name" value="HAT"/>
</dbReference>
<dbReference type="STRING" id="981085.W9RAU7"/>
<organism evidence="5 6">
    <name type="scientific">Morus notabilis</name>
    <dbReference type="NCBI Taxonomy" id="981085"/>
    <lineage>
        <taxon>Eukaryota</taxon>
        <taxon>Viridiplantae</taxon>
        <taxon>Streptophyta</taxon>
        <taxon>Embryophyta</taxon>
        <taxon>Tracheophyta</taxon>
        <taxon>Spermatophyta</taxon>
        <taxon>Magnoliopsida</taxon>
        <taxon>eudicotyledons</taxon>
        <taxon>Gunneridae</taxon>
        <taxon>Pentapetalae</taxon>
        <taxon>rosids</taxon>
        <taxon>fabids</taxon>
        <taxon>Rosales</taxon>
        <taxon>Moraceae</taxon>
        <taxon>Moreae</taxon>
        <taxon>Morus</taxon>
    </lineage>
</organism>
<dbReference type="AlphaFoldDB" id="W9RAU7"/>
<dbReference type="PANTHER" id="PTHR13471">
    <property type="entry name" value="TETRATRICOPEPTIDE-LIKE HELICAL"/>
    <property type="match status" value="1"/>
</dbReference>
<evidence type="ECO:0000256" key="4">
    <source>
        <dbReference type="SAM" id="MobiDB-lite"/>
    </source>
</evidence>
<dbReference type="Pfam" id="PF08424">
    <property type="entry name" value="NRDE-2"/>
    <property type="match status" value="1"/>
</dbReference>
<dbReference type="GO" id="GO:0006396">
    <property type="term" value="P:RNA processing"/>
    <property type="evidence" value="ECO:0007669"/>
    <property type="project" value="InterPro"/>
</dbReference>
<feature type="region of interest" description="Disordered" evidence="4">
    <location>
        <begin position="65"/>
        <end position="134"/>
    </location>
</feature>
<dbReference type="GO" id="GO:1902369">
    <property type="term" value="P:negative regulation of RNA catabolic process"/>
    <property type="evidence" value="ECO:0007669"/>
    <property type="project" value="TreeGrafter"/>
</dbReference>
<dbReference type="eggNOG" id="KOG1972">
    <property type="taxonomic scope" value="Eukaryota"/>
</dbReference>
<evidence type="ECO:0008006" key="7">
    <source>
        <dbReference type="Google" id="ProtNLM"/>
    </source>
</evidence>
<dbReference type="SUPFAM" id="SSF48452">
    <property type="entry name" value="TPR-like"/>
    <property type="match status" value="1"/>
</dbReference>
<evidence type="ECO:0000256" key="1">
    <source>
        <dbReference type="ARBA" id="ARBA00004123"/>
    </source>
</evidence>
<sequence length="1102" mass="125717">MEDGKEKEKNLLDKKEEKASLFPLLPILSTPISSSSYSSTTPPHWLCNSSFTADLSIINDAVSSHFQPQSQSDEDDGNDDEDHGVQAEPPPRSYEPVESPESDGDSERNRKKKKRKRRRRERESSDERGFDGDYGGLRGSSNVRAWGGDSRTKHSKDYFFDSRGDLDNLAFGCLYRMDVARYKPYTALGISRLDFQGLSRWNRTGPALDRDSDEDALDGKLKSGGRYWSAKYMALESQKNLKRVRILVPERFAETVSDDYIPLMDVQSLIVEESWEDEVLRRTREFNKMTRERPQDEKVWLEFAGFQDKVAGMQSQKGARLQILEKKISILEKAAELNPENEELLLCLLKAYQRRDGTDVLVDRWEKILVQNSGSHKLWREFLHFLQGEFSRFKVSDMRKMYSNAIQALSAACSRHTRQVHHAAKSSPLDSALVQLELGLVDIFLSLCRFEWQAGYQELATALFQAEIEFSLFFPSLLLTEQSKQRLFEHFWNSNGPRVGEEGAFGWSTWLEKEEENRQRVIKEEASLDAEKGGWTGWSEPLAKNKIGDADPDNEANHDMEVEELQPDLEEDMKEEDDTEALLKKLGIDIDAASSSEVTDISTWTRWSKEELSRDCDQWMPVRAKSADGVSRSDGTLEAEADEHLLRVVVYEDVNEFLFSLSSFEARLSLLSQFVDFFGGKISQWICSNNSSWIEKTLSLEELPDSLLQTLRKVHDLSKLQNDIGSSRLEFLLGSTNNISRRTDMMKFLRNATLLCLTAFPRNYILEEAALVAEELSVTKVKSDSSVTPCRTLAKRLLKADRQDVLLCGVYARREAFYGNMDHARRVFDMALSSIDGLPLHTCAKLLMHFFNVTNKQELRSIAPLIYFWYAETELANNPLNGHESSLRAVHILSCLGSGEPYSPFKSQVSSVQLLRAHQGFTQKIGTVRSAWVRGIIDDQSVSLVCSAALFEELTSGWTAGIQILDQAFAMVLPGMKESVVIWIFALSFEINRGGSQHRIRGLFEKAVGNDTMQNSVLLWRCYIAYEANIARDFSAARRIFFRAIHACPWSKKLWMDGFIKLNSILSAKELSDLQEVMRDKELNLRTDIYEILLQDELAIRR</sequence>
<feature type="compositionally biased region" description="Basic and acidic residues" evidence="4">
    <location>
        <begin position="1"/>
        <end position="19"/>
    </location>
</feature>
<dbReference type="Gene3D" id="1.25.40.10">
    <property type="entry name" value="Tetratricopeptide repeat domain"/>
    <property type="match status" value="2"/>
</dbReference>
<feature type="region of interest" description="Disordered" evidence="4">
    <location>
        <begin position="1"/>
        <end position="24"/>
    </location>
</feature>
<evidence type="ECO:0000313" key="6">
    <source>
        <dbReference type="Proteomes" id="UP000030645"/>
    </source>
</evidence>
<dbReference type="InterPro" id="IPR013633">
    <property type="entry name" value="NRDE-2"/>
</dbReference>
<reference evidence="6" key="1">
    <citation type="submission" date="2013-01" db="EMBL/GenBank/DDBJ databases">
        <title>Draft Genome Sequence of a Mulberry Tree, Morus notabilis C.K. Schneid.</title>
        <authorList>
            <person name="He N."/>
            <person name="Zhao S."/>
        </authorList>
    </citation>
    <scope>NUCLEOTIDE SEQUENCE</scope>
</reference>
<accession>W9RAU7</accession>
<feature type="compositionally biased region" description="Basic residues" evidence="4">
    <location>
        <begin position="109"/>
        <end position="120"/>
    </location>
</feature>
<dbReference type="PANTHER" id="PTHR13471:SF0">
    <property type="entry name" value="NUCLEAR EXOSOME REGULATOR NRDE2"/>
    <property type="match status" value="1"/>
</dbReference>
<dbReference type="GO" id="GO:0071013">
    <property type="term" value="C:catalytic step 2 spliceosome"/>
    <property type="evidence" value="ECO:0007669"/>
    <property type="project" value="TreeGrafter"/>
</dbReference>
<dbReference type="GO" id="GO:0031048">
    <property type="term" value="P:regulatory ncRNA-mediated heterochromatin formation"/>
    <property type="evidence" value="ECO:0007669"/>
    <property type="project" value="TreeGrafter"/>
</dbReference>
<feature type="compositionally biased region" description="Acidic residues" evidence="4">
    <location>
        <begin position="72"/>
        <end position="82"/>
    </location>
</feature>
<name>W9RAU7_9ROSA</name>
<gene>
    <name evidence="5" type="ORF">L484_025118</name>
</gene>
<keyword evidence="3" id="KW-0539">Nucleus</keyword>
<proteinExistence type="inferred from homology"/>